<organism evidence="2 3">
    <name type="scientific">Thioalkalivibrio denitrificans</name>
    <dbReference type="NCBI Taxonomy" id="108003"/>
    <lineage>
        <taxon>Bacteria</taxon>
        <taxon>Pseudomonadati</taxon>
        <taxon>Pseudomonadota</taxon>
        <taxon>Gammaproteobacteria</taxon>
        <taxon>Chromatiales</taxon>
        <taxon>Ectothiorhodospiraceae</taxon>
        <taxon>Thioalkalivibrio</taxon>
    </lineage>
</organism>
<dbReference type="Proteomes" id="UP000189462">
    <property type="component" value="Unassembled WGS sequence"/>
</dbReference>
<reference evidence="2 3" key="1">
    <citation type="submission" date="2017-02" db="EMBL/GenBank/DDBJ databases">
        <title>Genomic diversity within the haloalkaliphilic genus Thioalkalivibrio.</title>
        <authorList>
            <person name="Ahn A.-C."/>
            <person name="Meier-Kolthoff J."/>
            <person name="Overmars L."/>
            <person name="Richter M."/>
            <person name="Woyke T."/>
            <person name="Sorokin D.Y."/>
            <person name="Muyzer G."/>
        </authorList>
    </citation>
    <scope>NUCLEOTIDE SEQUENCE [LARGE SCALE GENOMIC DNA]</scope>
    <source>
        <strain evidence="2 3">ALJD</strain>
    </source>
</reference>
<gene>
    <name evidence="2" type="ORF">B1C78_11415</name>
</gene>
<evidence type="ECO:0000313" key="3">
    <source>
        <dbReference type="Proteomes" id="UP000189462"/>
    </source>
</evidence>
<sequence>MPTRAPLPTMEPNTTLRAGDKSDLPAINAVIERAVMTWRLPDRVKRLSLPRHSSGAWVSMVCRCVMSPGITPCASGTMREPKSEWTGWTGFFRIDR</sequence>
<accession>A0A1V3NER5</accession>
<dbReference type="EMBL" id="MVBK01000065">
    <property type="protein sequence ID" value="OOG23423.1"/>
    <property type="molecule type" value="Genomic_DNA"/>
</dbReference>
<protein>
    <submittedName>
        <fullName evidence="2">Uncharacterized protein</fullName>
    </submittedName>
</protein>
<keyword evidence="3" id="KW-1185">Reference proteome</keyword>
<feature type="region of interest" description="Disordered" evidence="1">
    <location>
        <begin position="1"/>
        <end position="21"/>
    </location>
</feature>
<evidence type="ECO:0000313" key="2">
    <source>
        <dbReference type="EMBL" id="OOG23423.1"/>
    </source>
</evidence>
<proteinExistence type="predicted"/>
<comment type="caution">
    <text evidence="2">The sequence shown here is derived from an EMBL/GenBank/DDBJ whole genome shotgun (WGS) entry which is preliminary data.</text>
</comment>
<dbReference type="AlphaFoldDB" id="A0A1V3NER5"/>
<evidence type="ECO:0000256" key="1">
    <source>
        <dbReference type="SAM" id="MobiDB-lite"/>
    </source>
</evidence>
<name>A0A1V3NER5_9GAMM</name>